<dbReference type="InterPro" id="IPR001173">
    <property type="entry name" value="Glyco_trans_2-like"/>
</dbReference>
<dbReference type="EMBL" id="BMKF01000002">
    <property type="protein sequence ID" value="GGB75407.1"/>
    <property type="molecule type" value="Genomic_DNA"/>
</dbReference>
<proteinExistence type="predicted"/>
<organism evidence="2 3">
    <name type="scientific">Henriciella pelagia</name>
    <dbReference type="NCBI Taxonomy" id="1977912"/>
    <lineage>
        <taxon>Bacteria</taxon>
        <taxon>Pseudomonadati</taxon>
        <taxon>Pseudomonadota</taxon>
        <taxon>Alphaproteobacteria</taxon>
        <taxon>Hyphomonadales</taxon>
        <taxon>Hyphomonadaceae</taxon>
        <taxon>Henriciella</taxon>
    </lineage>
</organism>
<dbReference type="SUPFAM" id="SSF53448">
    <property type="entry name" value="Nucleotide-diphospho-sugar transferases"/>
    <property type="match status" value="1"/>
</dbReference>
<sequence length="306" mass="33350">MRIAFSLVAFTGLDFMASKQTVVVTRTRNRPQFLKRAAESVMSQQYQDLSWVVVNDGGERDPVDAIVGAISSECSCEVIHLESNVGMEAAGNIGMNSAAGRAAEYAAIHDDDDTWSTDFLAVMTQALASDETLAGAVCRWSEIEEEVSDGAITPKGSSKTNEAGPLTLPRLAVRNRFPPIALLFRVSAWKAAGGFAEHLPVLGDWDFNLRLMMQGDLAQVADTLAFQHVRPESAGEEANTITAKRDLHQAMRTRLINEYVRQDVRSGKPGLGTLLAQADMFEDGLEKISLRAQLRRVLGLKDRAGV</sequence>
<evidence type="ECO:0000313" key="3">
    <source>
        <dbReference type="Proteomes" id="UP000628854"/>
    </source>
</evidence>
<gene>
    <name evidence="2" type="ORF">GCM10011503_25120</name>
</gene>
<dbReference type="InterPro" id="IPR029044">
    <property type="entry name" value="Nucleotide-diphossugar_trans"/>
</dbReference>
<feature type="domain" description="Glycosyltransferase 2-like" evidence="1">
    <location>
        <begin position="23"/>
        <end position="139"/>
    </location>
</feature>
<dbReference type="InterPro" id="IPR050834">
    <property type="entry name" value="Glycosyltransf_2"/>
</dbReference>
<comment type="caution">
    <text evidence="2">The sequence shown here is derived from an EMBL/GenBank/DDBJ whole genome shotgun (WGS) entry which is preliminary data.</text>
</comment>
<dbReference type="PANTHER" id="PTHR43685:SF2">
    <property type="entry name" value="GLYCOSYLTRANSFERASE 2-LIKE DOMAIN-CONTAINING PROTEIN"/>
    <property type="match status" value="1"/>
</dbReference>
<keyword evidence="3" id="KW-1185">Reference proteome</keyword>
<dbReference type="PANTHER" id="PTHR43685">
    <property type="entry name" value="GLYCOSYLTRANSFERASE"/>
    <property type="match status" value="1"/>
</dbReference>
<dbReference type="Proteomes" id="UP000628854">
    <property type="component" value="Unassembled WGS sequence"/>
</dbReference>
<name>A0ABQ1JSM9_9PROT</name>
<protein>
    <recommendedName>
        <fullName evidence="1">Glycosyltransferase 2-like domain-containing protein</fullName>
    </recommendedName>
</protein>
<evidence type="ECO:0000313" key="2">
    <source>
        <dbReference type="EMBL" id="GGB75407.1"/>
    </source>
</evidence>
<reference evidence="3" key="1">
    <citation type="journal article" date="2019" name="Int. J. Syst. Evol. Microbiol.">
        <title>The Global Catalogue of Microorganisms (GCM) 10K type strain sequencing project: providing services to taxonomists for standard genome sequencing and annotation.</title>
        <authorList>
            <consortium name="The Broad Institute Genomics Platform"/>
            <consortium name="The Broad Institute Genome Sequencing Center for Infectious Disease"/>
            <person name="Wu L."/>
            <person name="Ma J."/>
        </authorList>
    </citation>
    <scope>NUCLEOTIDE SEQUENCE [LARGE SCALE GENOMIC DNA]</scope>
    <source>
        <strain evidence="3">CGMCC 1.15928</strain>
    </source>
</reference>
<dbReference type="CDD" id="cd00761">
    <property type="entry name" value="Glyco_tranf_GTA_type"/>
    <property type="match status" value="1"/>
</dbReference>
<dbReference type="Pfam" id="PF00535">
    <property type="entry name" value="Glycos_transf_2"/>
    <property type="match status" value="1"/>
</dbReference>
<dbReference type="Gene3D" id="3.90.550.10">
    <property type="entry name" value="Spore Coat Polysaccharide Biosynthesis Protein SpsA, Chain A"/>
    <property type="match status" value="1"/>
</dbReference>
<accession>A0ABQ1JSM9</accession>
<evidence type="ECO:0000259" key="1">
    <source>
        <dbReference type="Pfam" id="PF00535"/>
    </source>
</evidence>